<reference evidence="10 11" key="1">
    <citation type="submission" date="2019-06" db="EMBL/GenBank/DDBJ databases">
        <title>Flavobacteriaceae Paucihalobacterium erythroidium CWB-1, complete genome.</title>
        <authorList>
            <person name="Wu S."/>
        </authorList>
    </citation>
    <scope>NUCLEOTIDE SEQUENCE [LARGE SCALE GENOMIC DNA]</scope>
    <source>
        <strain evidence="10 11">CWB-1</strain>
    </source>
</reference>
<gene>
    <name evidence="10" type="ORF">FJ651_07310</name>
</gene>
<evidence type="ECO:0000259" key="9">
    <source>
        <dbReference type="Pfam" id="PF22744"/>
    </source>
</evidence>
<dbReference type="GO" id="GO:0005886">
    <property type="term" value="C:plasma membrane"/>
    <property type="evidence" value="ECO:0007669"/>
    <property type="project" value="UniProtKB-SubCell"/>
</dbReference>
<keyword evidence="4 6" id="KW-1133">Transmembrane helix</keyword>
<keyword evidence="2" id="KW-1003">Cell membrane</keyword>
<protein>
    <submittedName>
        <fullName evidence="10">PspC domain-containing protein</fullName>
    </submittedName>
</protein>
<evidence type="ECO:0000313" key="11">
    <source>
        <dbReference type="Proteomes" id="UP000317332"/>
    </source>
</evidence>
<evidence type="ECO:0000256" key="6">
    <source>
        <dbReference type="SAM" id="Phobius"/>
    </source>
</evidence>
<dbReference type="InterPro" id="IPR052027">
    <property type="entry name" value="PspC"/>
</dbReference>
<comment type="subcellular location">
    <subcellularLocation>
        <location evidence="1">Cell membrane</location>
        <topology evidence="1">Single-pass membrane protein</topology>
    </subcellularLocation>
</comment>
<feature type="transmembrane region" description="Helical" evidence="6">
    <location>
        <begin position="280"/>
        <end position="309"/>
    </location>
</feature>
<dbReference type="InterPro" id="IPR007168">
    <property type="entry name" value="Phageshock_PspC_N"/>
</dbReference>
<evidence type="ECO:0000259" key="7">
    <source>
        <dbReference type="Pfam" id="PF04024"/>
    </source>
</evidence>
<comment type="caution">
    <text evidence="10">The sequence shown here is derived from an EMBL/GenBank/DDBJ whole genome shotgun (WGS) entry which is preliminary data.</text>
</comment>
<dbReference type="OrthoDB" id="5772680at2"/>
<dbReference type="Pfam" id="PF04024">
    <property type="entry name" value="PspC"/>
    <property type="match status" value="1"/>
</dbReference>
<evidence type="ECO:0000256" key="5">
    <source>
        <dbReference type="ARBA" id="ARBA00023136"/>
    </source>
</evidence>
<feature type="transmembrane region" description="Helical" evidence="6">
    <location>
        <begin position="235"/>
        <end position="260"/>
    </location>
</feature>
<keyword evidence="11" id="KW-1185">Reference proteome</keyword>
<evidence type="ECO:0000256" key="4">
    <source>
        <dbReference type="ARBA" id="ARBA00022989"/>
    </source>
</evidence>
<proteinExistence type="predicted"/>
<dbReference type="Pfam" id="PF22744">
    <property type="entry name" value="Toast-rack_PspC-Cterm"/>
    <property type="match status" value="1"/>
</dbReference>
<dbReference type="AlphaFoldDB" id="A0A506PK15"/>
<dbReference type="PANTHER" id="PTHR33885">
    <property type="entry name" value="PHAGE SHOCK PROTEIN C"/>
    <property type="match status" value="1"/>
</dbReference>
<dbReference type="Proteomes" id="UP000317332">
    <property type="component" value="Unassembled WGS sequence"/>
</dbReference>
<sequence length="584" mass="65342">MNKTVNINLAGIFFHIDEDAYLKLQRYIDAIKRSFTDSQGRDEIITDIEARIAELFTENLQTDRQVVSSKLVDKVIGIMGQPEDYLVDEEIFEDEPQPQNPSRPIKKLFRDTDNSYIGGVSAGLAHYLAIDAVWLRLFWILLALGSGGSFILIYILFWILVPEAKTTTDKLMMKGEEVNISNIEKKIKKGFDNVADSVKNVDYQKYGSKVKSSSKSFFDTLGDIFMVLLTIFAKFIGVILILIGAITIIGLVIGLFGFGFTNAINLPVFDFIEASAVNIIPFWLTALMAFFIVGIPFFFLFYLGLKILINNLKSIGNIAKFSLLGIWIISLLGLIAVGILQANEIAFEANTTSKHELAVTTGDTLYVKMQGNANFSKSLRRNTGFDIVYDENDTQQIFSRNVRLVVKSTKDSLAYISITKIADGRSHAAAKERAGNINYEYILVDNILNLDGYFLTEMDNKYRNQKVEVELYLPEGSILNADDNTYTYHSNTSSYGDILDNGFENKHLQIINNGIKCLDCEDDTYNIDIKISNEKEGIQLDSSGVKINADDAALEINSEGVKGESKNIKVNINEKGVEIKSKNN</sequence>
<dbReference type="EMBL" id="VHIQ01000003">
    <property type="protein sequence ID" value="TPV33959.1"/>
    <property type="molecule type" value="Genomic_DNA"/>
</dbReference>
<evidence type="ECO:0000256" key="3">
    <source>
        <dbReference type="ARBA" id="ARBA00022692"/>
    </source>
</evidence>
<accession>A0A506PK15</accession>
<feature type="transmembrane region" description="Helical" evidence="6">
    <location>
        <begin position="140"/>
        <end position="161"/>
    </location>
</feature>
<feature type="transmembrane region" description="Helical" evidence="6">
    <location>
        <begin position="321"/>
        <end position="340"/>
    </location>
</feature>
<feature type="transmembrane region" description="Helical" evidence="6">
    <location>
        <begin position="116"/>
        <end position="134"/>
    </location>
</feature>
<evidence type="ECO:0000259" key="8">
    <source>
        <dbReference type="Pfam" id="PF22571"/>
    </source>
</evidence>
<evidence type="ECO:0000256" key="2">
    <source>
        <dbReference type="ARBA" id="ARBA00022475"/>
    </source>
</evidence>
<organism evidence="10 11">
    <name type="scientific">Paucihalobacter ruber</name>
    <dbReference type="NCBI Taxonomy" id="2567861"/>
    <lineage>
        <taxon>Bacteria</taxon>
        <taxon>Pseudomonadati</taxon>
        <taxon>Bacteroidota</taxon>
        <taxon>Flavobacteriia</taxon>
        <taxon>Flavobacteriales</taxon>
        <taxon>Flavobacteriaceae</taxon>
        <taxon>Paucihalobacter</taxon>
    </lineage>
</organism>
<dbReference type="RefSeq" id="WP_140989856.1">
    <property type="nucleotide sequence ID" value="NZ_VHIQ01000003.1"/>
</dbReference>
<dbReference type="InterPro" id="IPR054319">
    <property type="entry name" value="PspC-rel_ToastRack"/>
</dbReference>
<dbReference type="PANTHER" id="PTHR33885:SF3">
    <property type="entry name" value="PHAGE SHOCK PROTEIN C"/>
    <property type="match status" value="1"/>
</dbReference>
<evidence type="ECO:0000313" key="10">
    <source>
        <dbReference type="EMBL" id="TPV33959.1"/>
    </source>
</evidence>
<feature type="domain" description="PspC-related ToastRack" evidence="9">
    <location>
        <begin position="388"/>
        <end position="522"/>
    </location>
</feature>
<dbReference type="Pfam" id="PF22571">
    <property type="entry name" value="LiaI-LiaF-TM_PspC"/>
    <property type="match status" value="1"/>
</dbReference>
<feature type="domain" description="PspC-related transmembrane region" evidence="8">
    <location>
        <begin position="203"/>
        <end position="344"/>
    </location>
</feature>
<evidence type="ECO:0000256" key="1">
    <source>
        <dbReference type="ARBA" id="ARBA00004162"/>
    </source>
</evidence>
<name>A0A506PK15_9FLAO</name>
<dbReference type="InterPro" id="IPR054321">
    <property type="entry name" value="PspC-rel_TM"/>
</dbReference>
<keyword evidence="3 6" id="KW-0812">Transmembrane</keyword>
<keyword evidence="5 6" id="KW-0472">Membrane</keyword>
<feature type="domain" description="Phage shock protein PspC N-terminal" evidence="7">
    <location>
        <begin position="106"/>
        <end position="164"/>
    </location>
</feature>